<dbReference type="GO" id="GO:0006883">
    <property type="term" value="P:intracellular sodium ion homeostasis"/>
    <property type="evidence" value="ECO:0007669"/>
    <property type="project" value="TreeGrafter"/>
</dbReference>
<dbReference type="SUPFAM" id="SSF56784">
    <property type="entry name" value="HAD-like"/>
    <property type="match status" value="1"/>
</dbReference>
<dbReference type="GO" id="GO:0036376">
    <property type="term" value="P:sodium ion export across plasma membrane"/>
    <property type="evidence" value="ECO:0007669"/>
    <property type="project" value="TreeGrafter"/>
</dbReference>
<comment type="subcellular location">
    <subcellularLocation>
        <location evidence="1">Cell membrane</location>
        <topology evidence="1">Multi-pass membrane protein</topology>
    </subcellularLocation>
</comment>
<dbReference type="PRINTS" id="PR00119">
    <property type="entry name" value="CATATPASE"/>
</dbReference>
<proteinExistence type="predicted"/>
<evidence type="ECO:0000256" key="1">
    <source>
        <dbReference type="ARBA" id="ARBA00004651"/>
    </source>
</evidence>
<dbReference type="Proteomes" id="UP000789759">
    <property type="component" value="Unassembled WGS sequence"/>
</dbReference>
<reference evidence="3" key="1">
    <citation type="submission" date="2021-06" db="EMBL/GenBank/DDBJ databases">
        <authorList>
            <person name="Kallberg Y."/>
            <person name="Tangrot J."/>
            <person name="Rosling A."/>
        </authorList>
    </citation>
    <scope>NUCLEOTIDE SEQUENCE</scope>
    <source>
        <strain evidence="3">FL966</strain>
    </source>
</reference>
<keyword evidence="2" id="KW-0472">Membrane</keyword>
<comment type="caution">
    <text evidence="3">The sequence shown here is derived from an EMBL/GenBank/DDBJ whole genome shotgun (WGS) entry which is preliminary data.</text>
</comment>
<dbReference type="InterPro" id="IPR050510">
    <property type="entry name" value="Cation_transp_ATPase_P-type"/>
</dbReference>
<accession>A0A9N9HX12</accession>
<dbReference type="GO" id="GO:0005886">
    <property type="term" value="C:plasma membrane"/>
    <property type="evidence" value="ECO:0007669"/>
    <property type="project" value="UniProtKB-SubCell"/>
</dbReference>
<keyword evidence="2" id="KW-1003">Cell membrane</keyword>
<evidence type="ECO:0000313" key="3">
    <source>
        <dbReference type="EMBL" id="CAG8710148.1"/>
    </source>
</evidence>
<dbReference type="GO" id="GO:1990573">
    <property type="term" value="P:potassium ion import across plasma membrane"/>
    <property type="evidence" value="ECO:0007669"/>
    <property type="project" value="TreeGrafter"/>
</dbReference>
<dbReference type="EMBL" id="CAJVQA010011715">
    <property type="protein sequence ID" value="CAG8710148.1"/>
    <property type="molecule type" value="Genomic_DNA"/>
</dbReference>
<gene>
    <name evidence="3" type="ORF">CPELLU_LOCUS12286</name>
</gene>
<dbReference type="GO" id="GO:1902600">
    <property type="term" value="P:proton transmembrane transport"/>
    <property type="evidence" value="ECO:0007669"/>
    <property type="project" value="TreeGrafter"/>
</dbReference>
<evidence type="ECO:0000256" key="2">
    <source>
        <dbReference type="ARBA" id="ARBA00022475"/>
    </source>
</evidence>
<dbReference type="InterPro" id="IPR036412">
    <property type="entry name" value="HAD-like_sf"/>
</dbReference>
<dbReference type="GO" id="GO:0030007">
    <property type="term" value="P:intracellular potassium ion homeostasis"/>
    <property type="evidence" value="ECO:0007669"/>
    <property type="project" value="TreeGrafter"/>
</dbReference>
<organism evidence="3 4">
    <name type="scientific">Cetraspora pellucida</name>
    <dbReference type="NCBI Taxonomy" id="1433469"/>
    <lineage>
        <taxon>Eukaryota</taxon>
        <taxon>Fungi</taxon>
        <taxon>Fungi incertae sedis</taxon>
        <taxon>Mucoromycota</taxon>
        <taxon>Glomeromycotina</taxon>
        <taxon>Glomeromycetes</taxon>
        <taxon>Diversisporales</taxon>
        <taxon>Gigasporaceae</taxon>
        <taxon>Cetraspora</taxon>
    </lineage>
</organism>
<dbReference type="PANTHER" id="PTHR43294">
    <property type="entry name" value="SODIUM/POTASSIUM-TRANSPORTING ATPASE SUBUNIT ALPHA"/>
    <property type="match status" value="1"/>
</dbReference>
<dbReference type="PANTHER" id="PTHR43294:SF21">
    <property type="entry name" value="CATION TRANSPORTING ATPASE"/>
    <property type="match status" value="1"/>
</dbReference>
<dbReference type="GO" id="GO:0005391">
    <property type="term" value="F:P-type sodium:potassium-exchanging transporter activity"/>
    <property type="evidence" value="ECO:0007669"/>
    <property type="project" value="TreeGrafter"/>
</dbReference>
<dbReference type="InterPro" id="IPR023214">
    <property type="entry name" value="HAD_sf"/>
</dbReference>
<dbReference type="AlphaFoldDB" id="A0A9N9HX12"/>
<protein>
    <submittedName>
        <fullName evidence="3">14846_t:CDS:1</fullName>
    </submittedName>
</protein>
<dbReference type="Gene3D" id="3.40.50.1000">
    <property type="entry name" value="HAD superfamily/HAD-like"/>
    <property type="match status" value="1"/>
</dbReference>
<sequence length="160" mass="17801">MAHSIARKFGILVNPENYSNCLTGADIGAISGKYLKSVIGSVTVFARTAPKNKIAIIQAFQSNSSIVAITEDDVNDALALKITDIGISMGKSRSDVSQDAADIILVNYEFVTILHAVKEDIKNSLELDDIYELIVITLLVFWIDEFRKHYHNQKQDDDWI</sequence>
<dbReference type="OrthoDB" id="3352408at2759"/>
<evidence type="ECO:0000313" key="4">
    <source>
        <dbReference type="Proteomes" id="UP000789759"/>
    </source>
</evidence>
<name>A0A9N9HX12_9GLOM</name>
<keyword evidence="4" id="KW-1185">Reference proteome</keyword>